<comment type="caution">
    <text evidence="2">The sequence shown here is derived from an EMBL/GenBank/DDBJ whole genome shotgun (WGS) entry which is preliminary data.</text>
</comment>
<dbReference type="InterPro" id="IPR001763">
    <property type="entry name" value="Rhodanese-like_dom"/>
</dbReference>
<proteinExistence type="predicted"/>
<dbReference type="Gene3D" id="3.40.250.10">
    <property type="entry name" value="Rhodanese-like domain"/>
    <property type="match status" value="1"/>
</dbReference>
<protein>
    <recommendedName>
        <fullName evidence="1">Rhodanese domain-containing protein</fullName>
    </recommendedName>
</protein>
<dbReference type="InterPro" id="IPR036873">
    <property type="entry name" value="Rhodanese-like_dom_sf"/>
</dbReference>
<dbReference type="Proteomes" id="UP001491310">
    <property type="component" value="Unassembled WGS sequence"/>
</dbReference>
<accession>A0ABR2Z0K5</accession>
<evidence type="ECO:0000313" key="3">
    <source>
        <dbReference type="Proteomes" id="UP001491310"/>
    </source>
</evidence>
<feature type="domain" description="Rhodanese" evidence="1">
    <location>
        <begin position="20"/>
        <end position="123"/>
    </location>
</feature>
<dbReference type="SUPFAM" id="SSF52821">
    <property type="entry name" value="Rhodanese/Cell cycle control phosphatase"/>
    <property type="match status" value="1"/>
</dbReference>
<dbReference type="SMART" id="SM00450">
    <property type="entry name" value="RHOD"/>
    <property type="match status" value="1"/>
</dbReference>
<sequence length="130" mass="14921">MPAPTYIEGEQLVQLLRGEDKKTTCVLDVRDEDFQGGHIRGCLNIWSEEFYEDENIDSLIQKFGLLRYRQVVVTCFMSQQRGPFCAKRLASRLDAIAAQEVPKVLVLYGGIRKFKKDYAEESDLLQNMAL</sequence>
<evidence type="ECO:0000313" key="2">
    <source>
        <dbReference type="EMBL" id="KAK9917490.1"/>
    </source>
</evidence>
<gene>
    <name evidence="2" type="ORF">WJX75_004973</name>
</gene>
<name>A0ABR2Z0K5_9CHLO</name>
<keyword evidence="3" id="KW-1185">Reference proteome</keyword>
<dbReference type="PROSITE" id="PS50206">
    <property type="entry name" value="RHODANESE_3"/>
    <property type="match status" value="1"/>
</dbReference>
<reference evidence="2 3" key="1">
    <citation type="journal article" date="2024" name="Nat. Commun.">
        <title>Phylogenomics reveals the evolutionary origins of lichenization in chlorophyte algae.</title>
        <authorList>
            <person name="Puginier C."/>
            <person name="Libourel C."/>
            <person name="Otte J."/>
            <person name="Skaloud P."/>
            <person name="Haon M."/>
            <person name="Grisel S."/>
            <person name="Petersen M."/>
            <person name="Berrin J.G."/>
            <person name="Delaux P.M."/>
            <person name="Dal Grande F."/>
            <person name="Keller J."/>
        </authorList>
    </citation>
    <scope>NUCLEOTIDE SEQUENCE [LARGE SCALE GENOMIC DNA]</scope>
    <source>
        <strain evidence="2 3">SAG 216-7</strain>
    </source>
</reference>
<dbReference type="PANTHER" id="PTHR10828:SF38">
    <property type="entry name" value="ARSENICAL-RESISTANCE PROTEIN 2-RELATED"/>
    <property type="match status" value="1"/>
</dbReference>
<organism evidence="2 3">
    <name type="scientific">Coccomyxa subellipsoidea</name>
    <dbReference type="NCBI Taxonomy" id="248742"/>
    <lineage>
        <taxon>Eukaryota</taxon>
        <taxon>Viridiplantae</taxon>
        <taxon>Chlorophyta</taxon>
        <taxon>core chlorophytes</taxon>
        <taxon>Trebouxiophyceae</taxon>
        <taxon>Trebouxiophyceae incertae sedis</taxon>
        <taxon>Coccomyxaceae</taxon>
        <taxon>Coccomyxa</taxon>
    </lineage>
</organism>
<evidence type="ECO:0000259" key="1">
    <source>
        <dbReference type="PROSITE" id="PS50206"/>
    </source>
</evidence>
<dbReference type="Pfam" id="PF00581">
    <property type="entry name" value="Rhodanese"/>
    <property type="match status" value="1"/>
</dbReference>
<dbReference type="EMBL" id="JALJOT010000002">
    <property type="protein sequence ID" value="KAK9917490.1"/>
    <property type="molecule type" value="Genomic_DNA"/>
</dbReference>
<dbReference type="PANTHER" id="PTHR10828">
    <property type="entry name" value="M-PHASE INDUCER PHOSPHATASE DUAL SPECIFICITY PHOSPHATASE CDC25"/>
    <property type="match status" value="1"/>
</dbReference>